<organism evidence="1 2">
    <name type="scientific">Skermanella stibiiresistens SB22</name>
    <dbReference type="NCBI Taxonomy" id="1385369"/>
    <lineage>
        <taxon>Bacteria</taxon>
        <taxon>Pseudomonadati</taxon>
        <taxon>Pseudomonadota</taxon>
        <taxon>Alphaproteobacteria</taxon>
        <taxon>Rhodospirillales</taxon>
        <taxon>Azospirillaceae</taxon>
        <taxon>Skermanella</taxon>
    </lineage>
</organism>
<reference evidence="1 2" key="1">
    <citation type="submission" date="2013-08" db="EMBL/GenBank/DDBJ databases">
        <title>The genome sequence of Skermanella stibiiresistens.</title>
        <authorList>
            <person name="Zhu W."/>
            <person name="Wang G."/>
        </authorList>
    </citation>
    <scope>NUCLEOTIDE SEQUENCE [LARGE SCALE GENOMIC DNA]</scope>
    <source>
        <strain evidence="1 2">SB22</strain>
    </source>
</reference>
<comment type="caution">
    <text evidence="1">The sequence shown here is derived from an EMBL/GenBank/DDBJ whole genome shotgun (WGS) entry which is preliminary data.</text>
</comment>
<evidence type="ECO:0000313" key="1">
    <source>
        <dbReference type="EMBL" id="EWY36414.1"/>
    </source>
</evidence>
<gene>
    <name evidence="1" type="ORF">N825_27090</name>
</gene>
<protein>
    <submittedName>
        <fullName evidence="1">Uncharacterized protein</fullName>
    </submittedName>
</protein>
<dbReference type="EMBL" id="AVFL01000044">
    <property type="protein sequence ID" value="EWY36414.1"/>
    <property type="molecule type" value="Genomic_DNA"/>
</dbReference>
<accession>W9GRM3</accession>
<evidence type="ECO:0000313" key="2">
    <source>
        <dbReference type="Proteomes" id="UP000019486"/>
    </source>
</evidence>
<proteinExistence type="predicted"/>
<dbReference type="AlphaFoldDB" id="W9GRM3"/>
<name>W9GRM3_9PROT</name>
<dbReference type="STRING" id="1385369.N825_27090"/>
<sequence length="68" mass="7563">MVHAPQNAAWMGNSAGLLQASVRRQVWQILLPGPVDANIDEQERHRRWRLAAWARCSSGSVIASPKES</sequence>
<keyword evidence="2" id="KW-1185">Reference proteome</keyword>
<dbReference type="Proteomes" id="UP000019486">
    <property type="component" value="Unassembled WGS sequence"/>
</dbReference>